<dbReference type="InterPro" id="IPR001309">
    <property type="entry name" value="Pept_C14_p20"/>
</dbReference>
<keyword evidence="6" id="KW-1185">Reference proteome</keyword>
<dbReference type="InterPro" id="IPR015917">
    <property type="entry name" value="Pept_C14A"/>
</dbReference>
<dbReference type="PROSITE" id="PS50207">
    <property type="entry name" value="CASPASE_P10"/>
    <property type="match status" value="1"/>
</dbReference>
<dbReference type="Pfam" id="PF00656">
    <property type="entry name" value="Peptidase_C14"/>
    <property type="match status" value="1"/>
</dbReference>
<feature type="domain" description="Caspase family p10" evidence="4">
    <location>
        <begin position="465"/>
        <end position="527"/>
    </location>
</feature>
<evidence type="ECO:0000259" key="5">
    <source>
        <dbReference type="PROSITE" id="PS50208"/>
    </source>
</evidence>
<dbReference type="Gene3D" id="3.40.50.1460">
    <property type="match status" value="1"/>
</dbReference>
<dbReference type="KEGG" id="hazt:108675143"/>
<dbReference type="GeneID" id="108675143"/>
<evidence type="ECO:0000256" key="3">
    <source>
        <dbReference type="RuleBase" id="RU003971"/>
    </source>
</evidence>
<evidence type="ECO:0000313" key="6">
    <source>
        <dbReference type="Proteomes" id="UP000694843"/>
    </source>
</evidence>
<name>A0A8B7P0L4_HYAAZ</name>
<dbReference type="InterPro" id="IPR011600">
    <property type="entry name" value="Pept_C14_caspase"/>
</dbReference>
<dbReference type="GO" id="GO:0005737">
    <property type="term" value="C:cytoplasm"/>
    <property type="evidence" value="ECO:0007669"/>
    <property type="project" value="UniProtKB-ARBA"/>
</dbReference>
<dbReference type="GO" id="GO:0006915">
    <property type="term" value="P:apoptotic process"/>
    <property type="evidence" value="ECO:0007669"/>
    <property type="project" value="UniProtKB-KW"/>
</dbReference>
<dbReference type="PROSITE" id="PS50208">
    <property type="entry name" value="CASPASE_P20"/>
    <property type="match status" value="1"/>
</dbReference>
<dbReference type="PANTHER" id="PTHR48169:SF1">
    <property type="entry name" value="ASTROCYTIC PHOSPHOPROTEIN PEA-15"/>
    <property type="match status" value="1"/>
</dbReference>
<organism evidence="6 7">
    <name type="scientific">Hyalella azteca</name>
    <name type="common">Amphipod</name>
    <dbReference type="NCBI Taxonomy" id="294128"/>
    <lineage>
        <taxon>Eukaryota</taxon>
        <taxon>Metazoa</taxon>
        <taxon>Ecdysozoa</taxon>
        <taxon>Arthropoda</taxon>
        <taxon>Crustacea</taxon>
        <taxon>Multicrustacea</taxon>
        <taxon>Malacostraca</taxon>
        <taxon>Eumalacostraca</taxon>
        <taxon>Peracarida</taxon>
        <taxon>Amphipoda</taxon>
        <taxon>Senticaudata</taxon>
        <taxon>Talitrida</taxon>
        <taxon>Talitroidea</taxon>
        <taxon>Hyalellidae</taxon>
        <taxon>Hyalella</taxon>
    </lineage>
</organism>
<dbReference type="Proteomes" id="UP000694843">
    <property type="component" value="Unplaced"/>
</dbReference>
<accession>A0A8B7P0L4</accession>
<dbReference type="GO" id="GO:0006508">
    <property type="term" value="P:proteolysis"/>
    <property type="evidence" value="ECO:0007669"/>
    <property type="project" value="InterPro"/>
</dbReference>
<dbReference type="InterPro" id="IPR002138">
    <property type="entry name" value="Pept_C14_p10"/>
</dbReference>
<comment type="similarity">
    <text evidence="1 3">Belongs to the peptidase C14A family.</text>
</comment>
<dbReference type="GO" id="GO:0051604">
    <property type="term" value="P:protein maturation"/>
    <property type="evidence" value="ECO:0007669"/>
    <property type="project" value="UniProtKB-ARBA"/>
</dbReference>
<evidence type="ECO:0000313" key="7">
    <source>
        <dbReference type="RefSeq" id="XP_018018621.1"/>
    </source>
</evidence>
<dbReference type="OrthoDB" id="6114029at2759"/>
<sequence length="529" mass="60564">MHKTRKTSSALIASHPIKDLGVKEEDVAKIFFLSCQPVHAEHRDDNSCAMCRLLEKFKESLEKESMQPLMRELKVKTLRMCSLDVPLLEMPTLESNFADLDDAISVQDEELLTFTEVLQVVGYPVPALLQEKLEAVLSQKRIPARHTRRSSAGNENQFLSYTFNKNIGKICESLSAEEVYALRKFITQQGETHEDMKEMAEAVSVIKSVASLQASKAMKDAAFYYMILFMFKSGNLTSLYTHQLESYLEAARSLLDKTKPRDTEHITKAIGQLKRYQITNKPPGVCMIFAMLEGREDGSKTDVADVKALFETEFNYDVLIKINPSVKDVKSLIAKLGESRNMFYDSLVVWFMAHGDKTHLFVKDGQIHRRTDLIQPFVDIDWLKTKPKLFFIQACANRRPRSYAQADSRGMRTSTDAVALGIDAGDEWKKKYLPHADFTSVNNFADTLVCYATMWYQPAARNEEGSMFIQTLLDALRRKGTDTCIENVLRETTYRMNSIVLRDDSDRTWRQTPYYESSLQKEFVFPKEN</sequence>
<dbReference type="AlphaFoldDB" id="A0A8B7P0L4"/>
<dbReference type="GO" id="GO:0043067">
    <property type="term" value="P:regulation of programmed cell death"/>
    <property type="evidence" value="ECO:0007669"/>
    <property type="project" value="UniProtKB-ARBA"/>
</dbReference>
<protein>
    <submittedName>
        <fullName evidence="7">Uncharacterized protein LOC108675143 isoform X1</fullName>
    </submittedName>
</protein>
<gene>
    <name evidence="7" type="primary">LOC108675143</name>
</gene>
<evidence type="ECO:0000256" key="1">
    <source>
        <dbReference type="ARBA" id="ARBA00010134"/>
    </source>
</evidence>
<dbReference type="RefSeq" id="XP_018018621.1">
    <property type="nucleotide sequence ID" value="XM_018163132.2"/>
</dbReference>
<reference evidence="7" key="1">
    <citation type="submission" date="2025-08" db="UniProtKB">
        <authorList>
            <consortium name="RefSeq"/>
        </authorList>
    </citation>
    <scope>IDENTIFICATION</scope>
    <source>
        <tissue evidence="7">Whole organism</tissue>
    </source>
</reference>
<dbReference type="InterPro" id="IPR029030">
    <property type="entry name" value="Caspase-like_dom_sf"/>
</dbReference>
<dbReference type="SUPFAM" id="SSF52129">
    <property type="entry name" value="Caspase-like"/>
    <property type="match status" value="1"/>
</dbReference>
<dbReference type="GO" id="GO:0004197">
    <property type="term" value="F:cysteine-type endopeptidase activity"/>
    <property type="evidence" value="ECO:0007669"/>
    <property type="project" value="InterPro"/>
</dbReference>
<keyword evidence="2" id="KW-0053">Apoptosis</keyword>
<proteinExistence type="inferred from homology"/>
<evidence type="ECO:0000259" key="4">
    <source>
        <dbReference type="PROSITE" id="PS50207"/>
    </source>
</evidence>
<evidence type="ECO:0000256" key="2">
    <source>
        <dbReference type="ARBA" id="ARBA00022703"/>
    </source>
</evidence>
<dbReference type="SMART" id="SM00115">
    <property type="entry name" value="CASc"/>
    <property type="match status" value="1"/>
</dbReference>
<dbReference type="PANTHER" id="PTHR48169">
    <property type="entry name" value="DED DOMAIN-CONTAINING PROTEIN"/>
    <property type="match status" value="1"/>
</dbReference>
<feature type="domain" description="Caspase family p20" evidence="5">
    <location>
        <begin position="314"/>
        <end position="399"/>
    </location>
</feature>